<evidence type="ECO:0000256" key="7">
    <source>
        <dbReference type="ARBA" id="ARBA00023187"/>
    </source>
</evidence>
<evidence type="ECO:0000256" key="5">
    <source>
        <dbReference type="ARBA" id="ARBA00022737"/>
    </source>
</evidence>
<proteinExistence type="inferred from homology"/>
<evidence type="ECO:0000259" key="12">
    <source>
        <dbReference type="PROSITE" id="PS51294"/>
    </source>
</evidence>
<dbReference type="SUPFAM" id="SSF46689">
    <property type="entry name" value="Homeodomain-like"/>
    <property type="match status" value="1"/>
</dbReference>
<keyword evidence="14" id="KW-1185">Reference proteome</keyword>
<evidence type="ECO:0000256" key="1">
    <source>
        <dbReference type="ARBA" id="ARBA00004123"/>
    </source>
</evidence>
<dbReference type="PANTHER" id="PTHR45885:SF1">
    <property type="entry name" value="CELL DIVISION CYCLE 5-LIKE PROTEIN"/>
    <property type="match status" value="1"/>
</dbReference>
<feature type="domain" description="HTH myb-type" evidence="12">
    <location>
        <begin position="1"/>
        <end position="58"/>
    </location>
</feature>
<dbReference type="InterPro" id="IPR017930">
    <property type="entry name" value="Myb_dom"/>
</dbReference>
<dbReference type="InterPro" id="IPR021786">
    <property type="entry name" value="Cdc5p/Cef1_C"/>
</dbReference>
<name>A0ABP1Q309_9HEXA</name>
<evidence type="ECO:0000256" key="10">
    <source>
        <dbReference type="SAM" id="MobiDB-lite"/>
    </source>
</evidence>
<gene>
    <name evidence="13" type="ORF">ODALV1_LOCUS6765</name>
</gene>
<evidence type="ECO:0000256" key="8">
    <source>
        <dbReference type="ARBA" id="ARBA00023242"/>
    </source>
</evidence>
<evidence type="ECO:0000256" key="2">
    <source>
        <dbReference type="ARBA" id="ARBA00010506"/>
    </source>
</evidence>
<evidence type="ECO:0000256" key="4">
    <source>
        <dbReference type="ARBA" id="ARBA00022728"/>
    </source>
</evidence>
<dbReference type="CDD" id="cd00167">
    <property type="entry name" value="SANT"/>
    <property type="match status" value="1"/>
</dbReference>
<keyword evidence="4" id="KW-0747">Spliceosome</keyword>
<feature type="region of interest" description="Disordered" evidence="10">
    <location>
        <begin position="425"/>
        <end position="446"/>
    </location>
</feature>
<evidence type="ECO:0008006" key="15">
    <source>
        <dbReference type="Google" id="ProtNLM"/>
    </source>
</evidence>
<dbReference type="SMART" id="SM00717">
    <property type="entry name" value="SANT"/>
    <property type="match status" value="2"/>
</dbReference>
<dbReference type="Gene3D" id="1.10.10.60">
    <property type="entry name" value="Homeodomain-like"/>
    <property type="match status" value="2"/>
</dbReference>
<reference evidence="13 14" key="1">
    <citation type="submission" date="2024-08" db="EMBL/GenBank/DDBJ databases">
        <authorList>
            <person name="Cucini C."/>
            <person name="Frati F."/>
        </authorList>
    </citation>
    <scope>NUCLEOTIDE SEQUENCE [LARGE SCALE GENOMIC DNA]</scope>
</reference>
<feature type="domain" description="Myb-like" evidence="11">
    <location>
        <begin position="55"/>
        <end position="104"/>
    </location>
</feature>
<comment type="caution">
    <text evidence="13">The sequence shown here is derived from an EMBL/GenBank/DDBJ whole genome shotgun (WGS) entry which is preliminary data.</text>
</comment>
<feature type="coiled-coil region" evidence="9">
    <location>
        <begin position="253"/>
        <end position="282"/>
    </location>
</feature>
<dbReference type="InterPro" id="IPR001005">
    <property type="entry name" value="SANT/Myb"/>
</dbReference>
<dbReference type="EMBL" id="CAXLJM020000021">
    <property type="protein sequence ID" value="CAL8087506.1"/>
    <property type="molecule type" value="Genomic_DNA"/>
</dbReference>
<organism evidence="13 14">
    <name type="scientific">Orchesella dallaii</name>
    <dbReference type="NCBI Taxonomy" id="48710"/>
    <lineage>
        <taxon>Eukaryota</taxon>
        <taxon>Metazoa</taxon>
        <taxon>Ecdysozoa</taxon>
        <taxon>Arthropoda</taxon>
        <taxon>Hexapoda</taxon>
        <taxon>Collembola</taxon>
        <taxon>Entomobryomorpha</taxon>
        <taxon>Entomobryoidea</taxon>
        <taxon>Orchesellidae</taxon>
        <taxon>Orchesellinae</taxon>
        <taxon>Orchesella</taxon>
    </lineage>
</organism>
<dbReference type="InterPro" id="IPR047240">
    <property type="entry name" value="SANT_CDC5L_II"/>
</dbReference>
<comment type="similarity">
    <text evidence="2">Belongs to the CEF1 family.</text>
</comment>
<evidence type="ECO:0000259" key="11">
    <source>
        <dbReference type="PROSITE" id="PS50090"/>
    </source>
</evidence>
<dbReference type="PROSITE" id="PS51294">
    <property type="entry name" value="HTH_MYB"/>
    <property type="match status" value="2"/>
</dbReference>
<sequence length="797" mass="90906">MPRVMIKGGVWRNTEDEILKAAVMKYGKNQWSRIASLLHRKSAKQCKARWFEWLDPSIKKTEWIREEDQKLLHMAKLMPTQWRTIAPIVGRTAAQCLDRYEVLLDLAQRKDEGEDEVTEVTTGKGSSTARKFQPGEIDPNPENKPARPDPKDMDEDELEMLSEARARLANTQGKKAKRKAREKQLEEARRLASLQKRRELRMAGIDVRLRKPNRRVIDYNREIPFEKVPAPGFRNTVGEVFIAKDPVFERMRQEKLEGEMRSEKEERERMKDRAKLKNKKENELPLTLNMEEQPLRKRSKLMLPQPRVSEEDLTHVVKIGRAAAKANEIAIESGTVASRALLNNYAITGAGGEALLRTPRTPFPAIDGIMKEAQNVMALENLDTPLKGGVNADLGEVDFSGMTPKVESIRTLNTVIASPFEMMTPRQTQSPFGETPGKSVGFGSTSTPFRDRLSINMIEGEGPVQPCLKDQLLGLPEPKNNYEICVSETDLDEREEDSSTKRIEDQDDLNQMALEEKNKIRMEAFKKLSQAVQRDLPRPKDVNVKPRYEGTNELQKAEQLIKEEMITMLHHDALVAPAENQVVTKGRKGMSAVYNQAHRLDYLEKHPYEDFSEEQLGQAKQLLEAEMKTVEKAMEHDVTFPTYTQVWEECLSQVMFVPSENSFKRMSLVPKKDKIESMEMELDVNRTHMIKESKRAGKLEKKVKILTSGYQMKADALVGQLKELGEEIEKAQLEKGSFELLREVEELGIANRLQTLTKDVDRQKAREKVLQQKFSQLMTAAVDVDEAKGNDGDSSLN</sequence>
<comment type="subcellular location">
    <subcellularLocation>
        <location evidence="1">Nucleus</location>
    </subcellularLocation>
</comment>
<dbReference type="InterPro" id="IPR009057">
    <property type="entry name" value="Homeodomain-like_sf"/>
</dbReference>
<dbReference type="Pfam" id="PF13921">
    <property type="entry name" value="Myb_DNA-bind_6"/>
    <property type="match status" value="1"/>
</dbReference>
<feature type="coiled-coil region" evidence="9">
    <location>
        <begin position="714"/>
        <end position="773"/>
    </location>
</feature>
<accession>A0ABP1Q309</accession>
<keyword evidence="5" id="KW-0677">Repeat</keyword>
<keyword evidence="7" id="KW-0508">mRNA splicing</keyword>
<evidence type="ECO:0000313" key="13">
    <source>
        <dbReference type="EMBL" id="CAL8087506.1"/>
    </source>
</evidence>
<evidence type="ECO:0000313" key="14">
    <source>
        <dbReference type="Proteomes" id="UP001642540"/>
    </source>
</evidence>
<dbReference type="Pfam" id="PF11831">
    <property type="entry name" value="Myb_Cef"/>
    <property type="match status" value="1"/>
</dbReference>
<keyword evidence="8" id="KW-0539">Nucleus</keyword>
<keyword evidence="9" id="KW-0175">Coiled coil</keyword>
<evidence type="ECO:0000256" key="6">
    <source>
        <dbReference type="ARBA" id="ARBA00023125"/>
    </source>
</evidence>
<dbReference type="PROSITE" id="PS50090">
    <property type="entry name" value="MYB_LIKE"/>
    <property type="match status" value="2"/>
</dbReference>
<keyword evidence="6" id="KW-0238">DNA-binding</keyword>
<feature type="region of interest" description="Disordered" evidence="10">
    <location>
        <begin position="113"/>
        <end position="155"/>
    </location>
</feature>
<feature type="domain" description="HTH myb-type" evidence="12">
    <location>
        <begin position="59"/>
        <end position="108"/>
    </location>
</feature>
<evidence type="ECO:0000256" key="3">
    <source>
        <dbReference type="ARBA" id="ARBA00022664"/>
    </source>
</evidence>
<dbReference type="PANTHER" id="PTHR45885">
    <property type="entry name" value="CELL DIVISION CYCLE 5-LIKE PROTEIN"/>
    <property type="match status" value="1"/>
</dbReference>
<dbReference type="Proteomes" id="UP001642540">
    <property type="component" value="Unassembled WGS sequence"/>
</dbReference>
<evidence type="ECO:0000256" key="9">
    <source>
        <dbReference type="SAM" id="Coils"/>
    </source>
</evidence>
<keyword evidence="3" id="KW-0507">mRNA processing</keyword>
<dbReference type="CDD" id="cd11659">
    <property type="entry name" value="SANT_CDC5_II"/>
    <property type="match status" value="1"/>
</dbReference>
<dbReference type="InterPro" id="IPR047242">
    <property type="entry name" value="CDC5L/Cef1"/>
</dbReference>
<feature type="domain" description="Myb-like" evidence="11">
    <location>
        <begin position="3"/>
        <end position="54"/>
    </location>
</feature>
<protein>
    <recommendedName>
        <fullName evidence="15">Cell division cycle 5-like protein</fullName>
    </recommendedName>
</protein>